<reference evidence="1 2" key="1">
    <citation type="submission" date="2016-10" db="EMBL/GenBank/DDBJ databases">
        <title>Alkaliphiles isolated from bioreactors.</title>
        <authorList>
            <person name="Salah Z."/>
            <person name="Rout S.P."/>
            <person name="Humphreys P.N."/>
        </authorList>
    </citation>
    <scope>NUCLEOTIDE SEQUENCE [LARGE SCALE GENOMIC DNA]</scope>
    <source>
        <strain evidence="1 2">ZS02</strain>
    </source>
</reference>
<organism evidence="1 2">
    <name type="scientific">Azonexus hydrophilus</name>
    <dbReference type="NCBI Taxonomy" id="418702"/>
    <lineage>
        <taxon>Bacteria</taxon>
        <taxon>Pseudomonadati</taxon>
        <taxon>Pseudomonadota</taxon>
        <taxon>Betaproteobacteria</taxon>
        <taxon>Rhodocyclales</taxon>
        <taxon>Azonexaceae</taxon>
        <taxon>Azonexus</taxon>
    </lineage>
</organism>
<dbReference type="STRING" id="418702.BJN45_13170"/>
<sequence length="104" mass="12091">MGRTVAWESLLELAAIHLLEFSRGVLSYREQPVLIQYPDGEHMLRTSFKVDLVFIEGQTRWQIRRRLATGKIPLESDTGEQLNLSDQEIRSRWLSQTLSRRHGA</sequence>
<proteinExistence type="predicted"/>
<evidence type="ECO:0000313" key="1">
    <source>
        <dbReference type="EMBL" id="OMG53169.1"/>
    </source>
</evidence>
<name>A0A1R1I3H6_9RHOO</name>
<comment type="caution">
    <text evidence="1">The sequence shown here is derived from an EMBL/GenBank/DDBJ whole genome shotgun (WGS) entry which is preliminary data.</text>
</comment>
<protein>
    <submittedName>
        <fullName evidence="1">Uncharacterized protein</fullName>
    </submittedName>
</protein>
<keyword evidence="2" id="KW-1185">Reference proteome</keyword>
<accession>A0A1R1I3H6</accession>
<dbReference type="AlphaFoldDB" id="A0A1R1I3H6"/>
<evidence type="ECO:0000313" key="2">
    <source>
        <dbReference type="Proteomes" id="UP000187526"/>
    </source>
</evidence>
<dbReference type="EMBL" id="MTHD01000004">
    <property type="protein sequence ID" value="OMG53169.1"/>
    <property type="molecule type" value="Genomic_DNA"/>
</dbReference>
<dbReference type="Proteomes" id="UP000187526">
    <property type="component" value="Unassembled WGS sequence"/>
</dbReference>
<gene>
    <name evidence="1" type="ORF">BJN45_13170</name>
</gene>